<dbReference type="Gene3D" id="3.80.10.10">
    <property type="entry name" value="Ribonuclease Inhibitor"/>
    <property type="match status" value="1"/>
</dbReference>
<dbReference type="InterPro" id="IPR032675">
    <property type="entry name" value="LRR_dom_sf"/>
</dbReference>
<name>A0A9P6JHR3_9AGAR</name>
<evidence type="ECO:0000313" key="1">
    <source>
        <dbReference type="EMBL" id="KAF9521657.1"/>
    </source>
</evidence>
<evidence type="ECO:0000313" key="2">
    <source>
        <dbReference type="Proteomes" id="UP000807306"/>
    </source>
</evidence>
<organism evidence="1 2">
    <name type="scientific">Crepidotus variabilis</name>
    <dbReference type="NCBI Taxonomy" id="179855"/>
    <lineage>
        <taxon>Eukaryota</taxon>
        <taxon>Fungi</taxon>
        <taxon>Dikarya</taxon>
        <taxon>Basidiomycota</taxon>
        <taxon>Agaricomycotina</taxon>
        <taxon>Agaricomycetes</taxon>
        <taxon>Agaricomycetidae</taxon>
        <taxon>Agaricales</taxon>
        <taxon>Agaricineae</taxon>
        <taxon>Crepidotaceae</taxon>
        <taxon>Crepidotus</taxon>
    </lineage>
</organism>
<keyword evidence="2" id="KW-1185">Reference proteome</keyword>
<dbReference type="Proteomes" id="UP000807306">
    <property type="component" value="Unassembled WGS sequence"/>
</dbReference>
<accession>A0A9P6JHR3</accession>
<proteinExistence type="predicted"/>
<dbReference type="AlphaFoldDB" id="A0A9P6JHR3"/>
<dbReference type="EMBL" id="MU158006">
    <property type="protein sequence ID" value="KAF9521657.1"/>
    <property type="molecule type" value="Genomic_DNA"/>
</dbReference>
<gene>
    <name evidence="1" type="ORF">CPB83DRAFT_900446</name>
</gene>
<dbReference type="SUPFAM" id="SSF52047">
    <property type="entry name" value="RNI-like"/>
    <property type="match status" value="1"/>
</dbReference>
<reference evidence="1" key="1">
    <citation type="submission" date="2020-11" db="EMBL/GenBank/DDBJ databases">
        <authorList>
            <consortium name="DOE Joint Genome Institute"/>
            <person name="Ahrendt S."/>
            <person name="Riley R."/>
            <person name="Andreopoulos W."/>
            <person name="Labutti K."/>
            <person name="Pangilinan J."/>
            <person name="Ruiz-Duenas F.J."/>
            <person name="Barrasa J.M."/>
            <person name="Sanchez-Garcia M."/>
            <person name="Camarero S."/>
            <person name="Miyauchi S."/>
            <person name="Serrano A."/>
            <person name="Linde D."/>
            <person name="Babiker R."/>
            <person name="Drula E."/>
            <person name="Ayuso-Fernandez I."/>
            <person name="Pacheco R."/>
            <person name="Padilla G."/>
            <person name="Ferreira P."/>
            <person name="Barriuso J."/>
            <person name="Kellner H."/>
            <person name="Castanera R."/>
            <person name="Alfaro M."/>
            <person name="Ramirez L."/>
            <person name="Pisabarro A.G."/>
            <person name="Kuo A."/>
            <person name="Tritt A."/>
            <person name="Lipzen A."/>
            <person name="He G."/>
            <person name="Yan M."/>
            <person name="Ng V."/>
            <person name="Cullen D."/>
            <person name="Martin F."/>
            <person name="Rosso M.-N."/>
            <person name="Henrissat B."/>
            <person name="Hibbett D."/>
            <person name="Martinez A.T."/>
            <person name="Grigoriev I.V."/>
        </authorList>
    </citation>
    <scope>NUCLEOTIDE SEQUENCE</scope>
    <source>
        <strain evidence="1">CBS 506.95</strain>
    </source>
</reference>
<sequence length="526" mass="59535">MTTKHTVLGQHHLVQLIAAALYCAKDIANFTYAIVQDTATEDAIRVLWSRHQTFLAPLLLTSPDGCLQPQERMEAPLNLCAFVAPENIGSVKWDRFIRHAGYMKKIVLDFGCRSLTAVLPALVFVLKKLGSAENIFRNLKTLHLVNLVDVNEVLEFVSWLMHTSSESKSPMMELVLENPGRNKALTLLAHLPSLPRVSHIVVSRVRAPDGIVLLDKAKSLSNLTNLTLLFDIQPASDIYKTLPLLVNLEVLRLTFYPRPLSPHAEGPLPECDPRGTLHKMKRVFISSPFLVDLYRPNLLFYMPALQHVHLESRAQMADGATYLRLLGRLSESPLLEHITLTCRPEEALSRLYNFIPSDLYVHDHHIWPLGQCKALRTFIFSPLLSCDTLTDQVFVHIALSCRRLERFNVGGNSALLSKQPMATLASVKAFAVYDLSLEILNIPHTCVFESEEIIKEDPVHNKLRVLGGLLVGSVWIYSRIMKHMFPNLEFVTVLQPHPTDDEPLQKYLKLTDTPVYCFNPRRYTHV</sequence>
<comment type="caution">
    <text evidence="1">The sequence shown here is derived from an EMBL/GenBank/DDBJ whole genome shotgun (WGS) entry which is preliminary data.</text>
</comment>
<protein>
    <submittedName>
        <fullName evidence="1">Uncharacterized protein</fullName>
    </submittedName>
</protein>